<dbReference type="EMBL" id="LAZR01023336">
    <property type="protein sequence ID" value="KKL78850.1"/>
    <property type="molecule type" value="Genomic_DNA"/>
</dbReference>
<gene>
    <name evidence="1" type="ORF">LCGC14_2020720</name>
</gene>
<reference evidence="1" key="1">
    <citation type="journal article" date="2015" name="Nature">
        <title>Complex archaea that bridge the gap between prokaryotes and eukaryotes.</title>
        <authorList>
            <person name="Spang A."/>
            <person name="Saw J.H."/>
            <person name="Jorgensen S.L."/>
            <person name="Zaremba-Niedzwiedzka K."/>
            <person name="Martijn J."/>
            <person name="Lind A.E."/>
            <person name="van Eijk R."/>
            <person name="Schleper C."/>
            <person name="Guy L."/>
            <person name="Ettema T.J."/>
        </authorList>
    </citation>
    <scope>NUCLEOTIDE SEQUENCE</scope>
</reference>
<dbReference type="AlphaFoldDB" id="A0A0F9HAY6"/>
<dbReference type="Gene3D" id="2.60.40.3710">
    <property type="match status" value="1"/>
</dbReference>
<organism evidence="1">
    <name type="scientific">marine sediment metagenome</name>
    <dbReference type="NCBI Taxonomy" id="412755"/>
    <lineage>
        <taxon>unclassified sequences</taxon>
        <taxon>metagenomes</taxon>
        <taxon>ecological metagenomes</taxon>
    </lineage>
</organism>
<proteinExistence type="predicted"/>
<sequence length="619" mass="69356">MHKRLMWNLFALILIIATFSLPALAAFDSAKHNSAKGPLEVLRIKPNGVNVQVGRQVVFTINRPVVPLGRMERDSSEIPVSIEPELKCEWRWLDTSNLACQLTQENALNPSTEYSIIMKPGIRAEDGDTIEDELHHTFTTLRPNVSYTSFWNWAAPGSPVIFVRFNQAVTEQSIAEHVFFLYKGKIRVPSKVEQNDNTKHYSHGTAWIISPEEELPGNTPVQIVMGPGVLSQFGPVPSKGRVIESFHTFPEFRLKSVRCYDNASHEIVSSTAQKNLTRRCNPLGSAILQFSAPPDVDTIKKHLSVIPDLAGGRTDYDPWERARNRSRISTKNTSKSNYSLRLPEKLKAYEKYQISASKERIKDLFGRNLSEDINIEFLTDHRKPKYSFEGRYFVLEKGIDSEVPIVVTNLDAINLSYRSENHSGAGRGSVKLDIPEIKDVSFAMPIGLRKLIDDKSGTVSASFVTSPSVSNERWFYGIVSPYNLHVKVGHFNTIVWAVDYATGEPVPNAKVQIYVDIPKNPGAFSALLAEGVTDENGLAVLPGLEKLDPKLTLFHGNWWDNDKPKVFVRCIKGDDMAVLPLVNEFNIHAQGANRTYISSSQKKGFHHIKAWGTTAQGVY</sequence>
<accession>A0A0F9HAY6</accession>
<feature type="non-terminal residue" evidence="1">
    <location>
        <position position="619"/>
    </location>
</feature>
<comment type="caution">
    <text evidence="1">The sequence shown here is derived from an EMBL/GenBank/DDBJ whole genome shotgun (WGS) entry which is preliminary data.</text>
</comment>
<evidence type="ECO:0000313" key="1">
    <source>
        <dbReference type="EMBL" id="KKL78850.1"/>
    </source>
</evidence>
<protein>
    <submittedName>
        <fullName evidence="1">Uncharacterized protein</fullName>
    </submittedName>
</protein>
<name>A0A0F9HAY6_9ZZZZ</name>